<feature type="domain" description="B30.2/SPRY" evidence="8">
    <location>
        <begin position="520"/>
        <end position="746"/>
    </location>
</feature>
<evidence type="ECO:0000313" key="9">
    <source>
        <dbReference type="EMBL" id="KAL3842078.1"/>
    </source>
</evidence>
<dbReference type="InterPro" id="IPR047153">
    <property type="entry name" value="TRIM45/56/19-like"/>
</dbReference>
<keyword evidence="10" id="KW-1185">Reference proteome</keyword>
<feature type="domain" description="RING-type" evidence="6">
    <location>
        <begin position="37"/>
        <end position="80"/>
    </location>
</feature>
<dbReference type="InterPro" id="IPR013083">
    <property type="entry name" value="Znf_RING/FYVE/PHD"/>
</dbReference>
<dbReference type="PROSITE" id="PS50119">
    <property type="entry name" value="ZF_BBOX"/>
    <property type="match status" value="2"/>
</dbReference>
<dbReference type="SUPFAM" id="SSF57850">
    <property type="entry name" value="RING/U-box"/>
    <property type="match status" value="1"/>
</dbReference>
<name>A0ABD3U0A9_SINWO</name>
<dbReference type="InterPro" id="IPR000315">
    <property type="entry name" value="Znf_B-box"/>
</dbReference>
<dbReference type="PROSITE" id="PS50188">
    <property type="entry name" value="B302_SPRY"/>
    <property type="match status" value="1"/>
</dbReference>
<dbReference type="SMART" id="SM00502">
    <property type="entry name" value="BBC"/>
    <property type="match status" value="1"/>
</dbReference>
<protein>
    <submittedName>
        <fullName evidence="9">Uncharacterized protein</fullName>
    </submittedName>
</protein>
<accession>A0ABD3U0A9</accession>
<keyword evidence="1" id="KW-0479">Metal-binding</keyword>
<feature type="domain" description="B box-type" evidence="7">
    <location>
        <begin position="112"/>
        <end position="159"/>
    </location>
</feature>
<dbReference type="Pfam" id="PF00643">
    <property type="entry name" value="zf-B_box"/>
    <property type="match status" value="2"/>
</dbReference>
<keyword evidence="2 4" id="KW-0863">Zinc-finger</keyword>
<evidence type="ECO:0000313" key="10">
    <source>
        <dbReference type="Proteomes" id="UP001634394"/>
    </source>
</evidence>
<dbReference type="InterPro" id="IPR018957">
    <property type="entry name" value="Znf_C3HC4_RING-type"/>
</dbReference>
<organism evidence="9 10">
    <name type="scientific">Sinanodonta woodiana</name>
    <name type="common">Chinese pond mussel</name>
    <name type="synonym">Anodonta woodiana</name>
    <dbReference type="NCBI Taxonomy" id="1069815"/>
    <lineage>
        <taxon>Eukaryota</taxon>
        <taxon>Metazoa</taxon>
        <taxon>Spiralia</taxon>
        <taxon>Lophotrochozoa</taxon>
        <taxon>Mollusca</taxon>
        <taxon>Bivalvia</taxon>
        <taxon>Autobranchia</taxon>
        <taxon>Heteroconchia</taxon>
        <taxon>Palaeoheterodonta</taxon>
        <taxon>Unionida</taxon>
        <taxon>Unionoidea</taxon>
        <taxon>Unionidae</taxon>
        <taxon>Unioninae</taxon>
        <taxon>Sinanodonta</taxon>
    </lineage>
</organism>
<keyword evidence="3" id="KW-0862">Zinc</keyword>
<comment type="caution">
    <text evidence="9">The sequence shown here is derived from an EMBL/GenBank/DDBJ whole genome shotgun (WGS) entry which is preliminary data.</text>
</comment>
<dbReference type="Gene3D" id="2.60.120.920">
    <property type="match status" value="1"/>
</dbReference>
<evidence type="ECO:0000256" key="3">
    <source>
        <dbReference type="ARBA" id="ARBA00022833"/>
    </source>
</evidence>
<dbReference type="PROSITE" id="PS50089">
    <property type="entry name" value="ZF_RING_2"/>
    <property type="match status" value="1"/>
</dbReference>
<dbReference type="AlphaFoldDB" id="A0ABD3U0A9"/>
<evidence type="ECO:0000256" key="1">
    <source>
        <dbReference type="ARBA" id="ARBA00022723"/>
    </source>
</evidence>
<evidence type="ECO:0000256" key="2">
    <source>
        <dbReference type="ARBA" id="ARBA00022771"/>
    </source>
</evidence>
<dbReference type="Gene3D" id="2.60.40.10">
    <property type="entry name" value="Immunoglobulins"/>
    <property type="match status" value="1"/>
</dbReference>
<dbReference type="SUPFAM" id="SSF49899">
    <property type="entry name" value="Concanavalin A-like lectins/glucanases"/>
    <property type="match status" value="1"/>
</dbReference>
<evidence type="ECO:0000256" key="5">
    <source>
        <dbReference type="SAM" id="Coils"/>
    </source>
</evidence>
<feature type="coiled-coil region" evidence="5">
    <location>
        <begin position="253"/>
        <end position="295"/>
    </location>
</feature>
<dbReference type="Gene3D" id="3.30.40.10">
    <property type="entry name" value="Zinc/RING finger domain, C3HC4 (zinc finger)"/>
    <property type="match status" value="1"/>
</dbReference>
<dbReference type="SMART" id="SM00184">
    <property type="entry name" value="RING"/>
    <property type="match status" value="1"/>
</dbReference>
<dbReference type="InterPro" id="IPR001841">
    <property type="entry name" value="Znf_RING"/>
</dbReference>
<dbReference type="InterPro" id="IPR013320">
    <property type="entry name" value="ConA-like_dom_sf"/>
</dbReference>
<dbReference type="SUPFAM" id="SSF57845">
    <property type="entry name" value="B-box zinc-binding domain"/>
    <property type="match status" value="1"/>
</dbReference>
<gene>
    <name evidence="9" type="ORF">ACJMK2_020143</name>
</gene>
<dbReference type="Proteomes" id="UP001634394">
    <property type="component" value="Unassembled WGS sequence"/>
</dbReference>
<dbReference type="Gene3D" id="3.30.160.60">
    <property type="entry name" value="Classic Zinc Finger"/>
    <property type="match status" value="1"/>
</dbReference>
<evidence type="ECO:0000259" key="7">
    <source>
        <dbReference type="PROSITE" id="PS50119"/>
    </source>
</evidence>
<keyword evidence="5" id="KW-0175">Coiled coil</keyword>
<evidence type="ECO:0000259" key="6">
    <source>
        <dbReference type="PROSITE" id="PS50089"/>
    </source>
</evidence>
<dbReference type="InterPro" id="IPR003649">
    <property type="entry name" value="Bbox_C"/>
</dbReference>
<sequence length="760" mass="86787">MEKESIREYSDTFMESPRPISKAIVKAEDVRQQYTECQNCQKEYNDNDVIPRILPCLHACCHACLVTMENHGTLKCPVCEVRHTVPDSDLDQFRKDDTRKYLIMHLKVQRGSPDLACEECGKQKKAVSRCHECGQFLCTECADNHSKTKVTKRHKIVSLTELKESPFEEFQSKQTCEVPGHEEQIYAFYCKKCDRPVCALCAIQSHPDSQGHAIKQINDVYVEVKRVVEGLMSDVKHRTLSAKDTINAIDNTIDGLDAALKKITKEIDNAFEECVKALDRRRDELKDKLHTKVKEKKKILDKQLDSICVHKNNMEDSYEFSNNMANYSNNSEFLFFKDSIIHRLNELREEDFDIFPHDNDEIKFKPVKMGDDFNRLSRELGSIWSTSAYLPNTHVEPFDISMDKEQVFMKITLFDSEGHQQNEGDVDVRVEVTDPNGRTHGATIIDCTATEGLFKAKYRGTLKGKHRATVFVMGTMIPNEFSFHVGSGPVVDRLDLEMDMEKREHREFGDPMKTATPSEASQAMTPITDFMLGDIVCPDFVFDAVTCHNTIDILEEGKTIRAKTSRTKGKVTTRLEPGRLQIYRGAMASRPMHKAGLYYWEVGVVYKIQRLIRQGMLFEFGLAKLDCIDKHQSVDCHPAAWSVSARGCHVCGKICLQTWHNGQLLTHKALSSRTPSPPGTFVRQYYGFMLDIEKKHWIIVDVKNKKMLFHFKNLVISEMSEPLWPVFGVYSPENVSVAITLKTGRAIDSIPEEALESLVL</sequence>
<dbReference type="EMBL" id="JBJQND010000017">
    <property type="protein sequence ID" value="KAL3842078.1"/>
    <property type="molecule type" value="Genomic_DNA"/>
</dbReference>
<dbReference type="Pfam" id="PF00097">
    <property type="entry name" value="zf-C3HC4"/>
    <property type="match status" value="1"/>
</dbReference>
<dbReference type="CDD" id="cd19757">
    <property type="entry name" value="Bbox1"/>
    <property type="match status" value="1"/>
</dbReference>
<dbReference type="GO" id="GO:0008270">
    <property type="term" value="F:zinc ion binding"/>
    <property type="evidence" value="ECO:0007669"/>
    <property type="project" value="UniProtKB-KW"/>
</dbReference>
<proteinExistence type="predicted"/>
<dbReference type="PANTHER" id="PTHR25462">
    <property type="entry name" value="BONUS, ISOFORM C-RELATED"/>
    <property type="match status" value="1"/>
</dbReference>
<dbReference type="InterPro" id="IPR001870">
    <property type="entry name" value="B30.2/SPRY"/>
</dbReference>
<dbReference type="InterPro" id="IPR043136">
    <property type="entry name" value="B30.2/SPRY_sf"/>
</dbReference>
<evidence type="ECO:0000256" key="4">
    <source>
        <dbReference type="PROSITE-ProRule" id="PRU00024"/>
    </source>
</evidence>
<dbReference type="SMART" id="SM00336">
    <property type="entry name" value="BBOX"/>
    <property type="match status" value="2"/>
</dbReference>
<dbReference type="InterPro" id="IPR013783">
    <property type="entry name" value="Ig-like_fold"/>
</dbReference>
<feature type="domain" description="B box-type" evidence="7">
    <location>
        <begin position="171"/>
        <end position="217"/>
    </location>
</feature>
<evidence type="ECO:0000259" key="8">
    <source>
        <dbReference type="PROSITE" id="PS50188"/>
    </source>
</evidence>
<reference evidence="9 10" key="1">
    <citation type="submission" date="2024-11" db="EMBL/GenBank/DDBJ databases">
        <title>Chromosome-level genome assembly of the freshwater bivalve Anodonta woodiana.</title>
        <authorList>
            <person name="Chen X."/>
        </authorList>
    </citation>
    <scope>NUCLEOTIDE SEQUENCE [LARGE SCALE GENOMIC DNA]</scope>
    <source>
        <strain evidence="9">MN2024</strain>
        <tissue evidence="9">Gills</tissue>
    </source>
</reference>
<dbReference type="PANTHER" id="PTHR25462:SF301">
    <property type="entry name" value="E3 UBIQUITIN-PROTEIN LIGASE TRIM56-LIKE"/>
    <property type="match status" value="1"/>
</dbReference>